<feature type="transmembrane region" description="Helical" evidence="1">
    <location>
        <begin position="80"/>
        <end position="98"/>
    </location>
</feature>
<dbReference type="Pfam" id="PF12822">
    <property type="entry name" value="ECF_trnsprt"/>
    <property type="match status" value="1"/>
</dbReference>
<comment type="caution">
    <text evidence="2">The sequence shown here is derived from an EMBL/GenBank/DDBJ whole genome shotgun (WGS) entry which is preliminary data.</text>
</comment>
<evidence type="ECO:0000313" key="2">
    <source>
        <dbReference type="EMBL" id="MFD1411837.1"/>
    </source>
</evidence>
<feature type="transmembrane region" description="Helical" evidence="1">
    <location>
        <begin position="150"/>
        <end position="168"/>
    </location>
</feature>
<keyword evidence="3" id="KW-1185">Reference proteome</keyword>
<sequence>MQKTTRRGLATRKLVFLAVLIAMQLVVGRFSFGTNFLKVSATFLVSALIGYWYGPFYAAIAGGVSDLIGAILLPMGSFNFGFTLVAIFSGFIFGWLLDQRHMPQPVWWRVLAVAGIINLGSNLFLNTVLLHYMYGANFWPLFLTRLPKELIMIPIYYLGIYFLLKAVAKLHLEQRLNA</sequence>
<accession>A0ABW4BNN9</accession>
<dbReference type="InterPro" id="IPR030949">
    <property type="entry name" value="ECF_S_folate_fam"/>
</dbReference>
<proteinExistence type="predicted"/>
<dbReference type="Gene3D" id="1.10.1760.20">
    <property type="match status" value="1"/>
</dbReference>
<evidence type="ECO:0000256" key="1">
    <source>
        <dbReference type="SAM" id="Phobius"/>
    </source>
</evidence>
<dbReference type="NCBIfam" id="TIGR04518">
    <property type="entry name" value="ECF_S_folT_fam"/>
    <property type="match status" value="1"/>
</dbReference>
<dbReference type="InterPro" id="IPR024529">
    <property type="entry name" value="ECF_trnsprt_substrate-spec"/>
</dbReference>
<dbReference type="RefSeq" id="WP_125649896.1">
    <property type="nucleotide sequence ID" value="NZ_JBHTOH010000088.1"/>
</dbReference>
<evidence type="ECO:0000313" key="3">
    <source>
        <dbReference type="Proteomes" id="UP001597191"/>
    </source>
</evidence>
<dbReference type="EMBL" id="JBHTOH010000088">
    <property type="protein sequence ID" value="MFD1411837.1"/>
    <property type="molecule type" value="Genomic_DNA"/>
</dbReference>
<organism evidence="2 3">
    <name type="scientific">Lapidilactobacillus gannanensis</name>
    <dbReference type="NCBI Taxonomy" id="2486002"/>
    <lineage>
        <taxon>Bacteria</taxon>
        <taxon>Bacillati</taxon>
        <taxon>Bacillota</taxon>
        <taxon>Bacilli</taxon>
        <taxon>Lactobacillales</taxon>
        <taxon>Lactobacillaceae</taxon>
        <taxon>Lapidilactobacillus</taxon>
    </lineage>
</organism>
<dbReference type="Proteomes" id="UP001597191">
    <property type="component" value="Unassembled WGS sequence"/>
</dbReference>
<reference evidence="3" key="1">
    <citation type="journal article" date="2019" name="Int. J. Syst. Evol. Microbiol.">
        <title>The Global Catalogue of Microorganisms (GCM) 10K type strain sequencing project: providing services to taxonomists for standard genome sequencing and annotation.</title>
        <authorList>
            <consortium name="The Broad Institute Genomics Platform"/>
            <consortium name="The Broad Institute Genome Sequencing Center for Infectious Disease"/>
            <person name="Wu L."/>
            <person name="Ma J."/>
        </authorList>
    </citation>
    <scope>NUCLEOTIDE SEQUENCE [LARGE SCALE GENOMIC DNA]</scope>
    <source>
        <strain evidence="3">CCM 8937</strain>
    </source>
</reference>
<keyword evidence="1" id="KW-0472">Membrane</keyword>
<keyword evidence="1" id="KW-0812">Transmembrane</keyword>
<feature type="transmembrane region" description="Helical" evidence="1">
    <location>
        <begin position="110"/>
        <end position="130"/>
    </location>
</feature>
<protein>
    <submittedName>
        <fullName evidence="2">Folate family ECF transporter S component</fullName>
    </submittedName>
</protein>
<gene>
    <name evidence="2" type="ORF">ACFQ4R_09600</name>
</gene>
<feature type="transmembrane region" description="Helical" evidence="1">
    <location>
        <begin position="14"/>
        <end position="32"/>
    </location>
</feature>
<keyword evidence="1" id="KW-1133">Transmembrane helix</keyword>
<feature type="transmembrane region" description="Helical" evidence="1">
    <location>
        <begin position="39"/>
        <end position="60"/>
    </location>
</feature>
<name>A0ABW4BNN9_9LACO</name>